<name>A0A8H6I5H6_9AGAR</name>
<evidence type="ECO:0000313" key="3">
    <source>
        <dbReference type="Proteomes" id="UP000521943"/>
    </source>
</evidence>
<dbReference type="PANTHER" id="PTHR21310">
    <property type="entry name" value="AMINOGLYCOSIDE PHOSPHOTRANSFERASE-RELATED-RELATED"/>
    <property type="match status" value="1"/>
</dbReference>
<feature type="domain" description="Aminoglycoside phosphotransferase" evidence="1">
    <location>
        <begin position="74"/>
        <end position="337"/>
    </location>
</feature>
<dbReference type="Pfam" id="PF01636">
    <property type="entry name" value="APH"/>
    <property type="match status" value="1"/>
</dbReference>
<evidence type="ECO:0000259" key="1">
    <source>
        <dbReference type="Pfam" id="PF01636"/>
    </source>
</evidence>
<gene>
    <name evidence="2" type="ORF">DFP72DRAFT_890535</name>
</gene>
<feature type="non-terminal residue" evidence="2">
    <location>
        <position position="1"/>
    </location>
</feature>
<dbReference type="SUPFAM" id="SSF56112">
    <property type="entry name" value="Protein kinase-like (PK-like)"/>
    <property type="match status" value="1"/>
</dbReference>
<dbReference type="InterPro" id="IPR011009">
    <property type="entry name" value="Kinase-like_dom_sf"/>
</dbReference>
<proteinExistence type="predicted"/>
<comment type="caution">
    <text evidence="2">The sequence shown here is derived from an EMBL/GenBank/DDBJ whole genome shotgun (WGS) entry which is preliminary data.</text>
</comment>
<dbReference type="OrthoDB" id="10003767at2759"/>
<dbReference type="InterPro" id="IPR051678">
    <property type="entry name" value="AGP_Transferase"/>
</dbReference>
<reference evidence="2 3" key="1">
    <citation type="submission" date="2020-07" db="EMBL/GenBank/DDBJ databases">
        <title>Comparative genomics of pyrophilous fungi reveals a link between fire events and developmental genes.</title>
        <authorList>
            <consortium name="DOE Joint Genome Institute"/>
            <person name="Steindorff A.S."/>
            <person name="Carver A."/>
            <person name="Calhoun S."/>
            <person name="Stillman K."/>
            <person name="Liu H."/>
            <person name="Lipzen A."/>
            <person name="Pangilinan J."/>
            <person name="Labutti K."/>
            <person name="Bruns T.D."/>
            <person name="Grigoriev I.V."/>
        </authorList>
    </citation>
    <scope>NUCLEOTIDE SEQUENCE [LARGE SCALE GENOMIC DNA]</scope>
    <source>
        <strain evidence="2 3">CBS 144469</strain>
    </source>
</reference>
<dbReference type="EMBL" id="JACGCI010000021">
    <property type="protein sequence ID" value="KAF6757741.1"/>
    <property type="molecule type" value="Genomic_DNA"/>
</dbReference>
<evidence type="ECO:0000313" key="2">
    <source>
        <dbReference type="EMBL" id="KAF6757741.1"/>
    </source>
</evidence>
<protein>
    <recommendedName>
        <fullName evidence="1">Aminoglycoside phosphotransferase domain-containing protein</fullName>
    </recommendedName>
</protein>
<dbReference type="InterPro" id="IPR002575">
    <property type="entry name" value="Aminoglycoside_PTrfase"/>
</dbReference>
<organism evidence="2 3">
    <name type="scientific">Ephemerocybe angulata</name>
    <dbReference type="NCBI Taxonomy" id="980116"/>
    <lineage>
        <taxon>Eukaryota</taxon>
        <taxon>Fungi</taxon>
        <taxon>Dikarya</taxon>
        <taxon>Basidiomycota</taxon>
        <taxon>Agaricomycotina</taxon>
        <taxon>Agaricomycetes</taxon>
        <taxon>Agaricomycetidae</taxon>
        <taxon>Agaricales</taxon>
        <taxon>Agaricineae</taxon>
        <taxon>Psathyrellaceae</taxon>
        <taxon>Ephemerocybe</taxon>
    </lineage>
</organism>
<dbReference type="Proteomes" id="UP000521943">
    <property type="component" value="Unassembled WGS sequence"/>
</dbReference>
<accession>A0A8H6I5H6</accession>
<sequence>MMFHLRLATYHPHPLVHRMTVPLPVFLDEQLLSSLPQREQFNLRGLIDCSTGHLSERSSKVGGDISALVCLSISFLGNGEYHYVYRLEFSDGTQLAASVSSDTEHDYSPAAKESEIATMRFVRESGLYPGVPVPQVYTWNTTFENPAGAPYVLMEFITGKTFNLAIRDGHAGLFRGLRAVPESQQVALVKAMARLKASLSKPVPFGEIGSLVVDSSGTFSVGPLMAISGESLGGPYKSVEDMWRATHERNLLGRIGGYCYRTEESFQPFERFTPHDLMDRYQKLSALIPHFKIPKPYTSLVLHHPDLALRNIFFDEQSLLSGDPKVACVIDWSGAQILPLMLASSFPLDLMPTFTSPISLKEPAEQAWNNVPYDWTYLRDPDKEMSEVYAKQIRCEIRLFYLRGLFGAHYGQQIEKLHQDNELPHATVYLDAQYYLKFHEVMMGGMRGWIVHHYWISETYWRLRMMPTGNSASGERLVIGPDVYRSTIEPAVVDLG</sequence>
<keyword evidence="3" id="KW-1185">Reference proteome</keyword>
<dbReference type="AlphaFoldDB" id="A0A8H6I5H6"/>
<dbReference type="PANTHER" id="PTHR21310:SF15">
    <property type="entry name" value="AMINOGLYCOSIDE PHOSPHOTRANSFERASE DOMAIN-CONTAINING PROTEIN"/>
    <property type="match status" value="1"/>
</dbReference>